<keyword evidence="3" id="KW-1185">Reference proteome</keyword>
<feature type="region of interest" description="Disordered" evidence="1">
    <location>
        <begin position="1"/>
        <end position="25"/>
    </location>
</feature>
<protein>
    <submittedName>
        <fullName evidence="2">Uncharacterized protein</fullName>
    </submittedName>
</protein>
<sequence length="102" mass="11461">MERRGKLANGSDGGGGSKQDDTNLGLGCENTAIRYRKKRREALGMDAGEDAKLPKKKNTKREREGDHGAPLVVGFDKEVVLKQRQQMRWMRRLGEEVCVIYA</sequence>
<reference evidence="2" key="2">
    <citation type="submission" date="2021-02" db="EMBL/GenBank/DDBJ databases">
        <authorList>
            <person name="Kimball J.A."/>
            <person name="Haas M.W."/>
            <person name="Macchietto M."/>
            <person name="Kono T."/>
            <person name="Duquette J."/>
            <person name="Shao M."/>
        </authorList>
    </citation>
    <scope>NUCLEOTIDE SEQUENCE</scope>
    <source>
        <tissue evidence="2">Fresh leaf tissue</tissue>
    </source>
</reference>
<evidence type="ECO:0000313" key="2">
    <source>
        <dbReference type="EMBL" id="KAG8065169.1"/>
    </source>
</evidence>
<feature type="region of interest" description="Disordered" evidence="1">
    <location>
        <begin position="39"/>
        <end position="69"/>
    </location>
</feature>
<dbReference type="AlphaFoldDB" id="A0A8J5SZD7"/>
<gene>
    <name evidence="2" type="ORF">GUJ93_ZPchr0004g39526</name>
</gene>
<comment type="caution">
    <text evidence="2">The sequence shown here is derived from an EMBL/GenBank/DDBJ whole genome shotgun (WGS) entry which is preliminary data.</text>
</comment>
<dbReference type="OrthoDB" id="2162994at2759"/>
<evidence type="ECO:0000256" key="1">
    <source>
        <dbReference type="SAM" id="MobiDB-lite"/>
    </source>
</evidence>
<dbReference type="Proteomes" id="UP000729402">
    <property type="component" value="Unassembled WGS sequence"/>
</dbReference>
<dbReference type="EMBL" id="JAAALK010000285">
    <property type="protein sequence ID" value="KAG8065169.1"/>
    <property type="molecule type" value="Genomic_DNA"/>
</dbReference>
<organism evidence="2 3">
    <name type="scientific">Zizania palustris</name>
    <name type="common">Northern wild rice</name>
    <dbReference type="NCBI Taxonomy" id="103762"/>
    <lineage>
        <taxon>Eukaryota</taxon>
        <taxon>Viridiplantae</taxon>
        <taxon>Streptophyta</taxon>
        <taxon>Embryophyta</taxon>
        <taxon>Tracheophyta</taxon>
        <taxon>Spermatophyta</taxon>
        <taxon>Magnoliopsida</taxon>
        <taxon>Liliopsida</taxon>
        <taxon>Poales</taxon>
        <taxon>Poaceae</taxon>
        <taxon>BOP clade</taxon>
        <taxon>Oryzoideae</taxon>
        <taxon>Oryzeae</taxon>
        <taxon>Zizaniinae</taxon>
        <taxon>Zizania</taxon>
    </lineage>
</organism>
<name>A0A8J5SZD7_ZIZPA</name>
<proteinExistence type="predicted"/>
<reference evidence="2" key="1">
    <citation type="journal article" date="2021" name="bioRxiv">
        <title>Whole Genome Assembly and Annotation of Northern Wild Rice, Zizania palustris L., Supports a Whole Genome Duplication in the Zizania Genus.</title>
        <authorList>
            <person name="Haas M."/>
            <person name="Kono T."/>
            <person name="Macchietto M."/>
            <person name="Millas R."/>
            <person name="McGilp L."/>
            <person name="Shao M."/>
            <person name="Duquette J."/>
            <person name="Hirsch C.N."/>
            <person name="Kimball J."/>
        </authorList>
    </citation>
    <scope>NUCLEOTIDE SEQUENCE</scope>
    <source>
        <tissue evidence="2">Fresh leaf tissue</tissue>
    </source>
</reference>
<accession>A0A8J5SZD7</accession>
<evidence type="ECO:0000313" key="3">
    <source>
        <dbReference type="Proteomes" id="UP000729402"/>
    </source>
</evidence>